<evidence type="ECO:0000313" key="2">
    <source>
        <dbReference type="Proteomes" id="UP000324222"/>
    </source>
</evidence>
<dbReference type="AlphaFoldDB" id="A0A5B7HFS8"/>
<keyword evidence="2" id="KW-1185">Reference proteome</keyword>
<dbReference type="EMBL" id="VSRR010026746">
    <property type="protein sequence ID" value="MPC67778.1"/>
    <property type="molecule type" value="Genomic_DNA"/>
</dbReference>
<comment type="caution">
    <text evidence="1">The sequence shown here is derived from an EMBL/GenBank/DDBJ whole genome shotgun (WGS) entry which is preliminary data.</text>
</comment>
<sequence>MIHLIVPFRLLCGGARPLGQAFERSRHEKRGHGQRPLNPLHVSRASSLSSVLPRFISFVSGRCASTRPVLICIINLPSPPLFNPSLYRFLHLFPT</sequence>
<protein>
    <submittedName>
        <fullName evidence="1">Uncharacterized protein</fullName>
    </submittedName>
</protein>
<dbReference type="Proteomes" id="UP000324222">
    <property type="component" value="Unassembled WGS sequence"/>
</dbReference>
<name>A0A5B7HFS8_PORTR</name>
<organism evidence="1 2">
    <name type="scientific">Portunus trituberculatus</name>
    <name type="common">Swimming crab</name>
    <name type="synonym">Neptunus trituberculatus</name>
    <dbReference type="NCBI Taxonomy" id="210409"/>
    <lineage>
        <taxon>Eukaryota</taxon>
        <taxon>Metazoa</taxon>
        <taxon>Ecdysozoa</taxon>
        <taxon>Arthropoda</taxon>
        <taxon>Crustacea</taxon>
        <taxon>Multicrustacea</taxon>
        <taxon>Malacostraca</taxon>
        <taxon>Eumalacostraca</taxon>
        <taxon>Eucarida</taxon>
        <taxon>Decapoda</taxon>
        <taxon>Pleocyemata</taxon>
        <taxon>Brachyura</taxon>
        <taxon>Eubrachyura</taxon>
        <taxon>Portunoidea</taxon>
        <taxon>Portunidae</taxon>
        <taxon>Portuninae</taxon>
        <taxon>Portunus</taxon>
    </lineage>
</organism>
<evidence type="ECO:0000313" key="1">
    <source>
        <dbReference type="EMBL" id="MPC67778.1"/>
    </source>
</evidence>
<gene>
    <name evidence="1" type="ORF">E2C01_061962</name>
</gene>
<reference evidence="1 2" key="1">
    <citation type="submission" date="2019-05" db="EMBL/GenBank/DDBJ databases">
        <title>Another draft genome of Portunus trituberculatus and its Hox gene families provides insights of decapod evolution.</title>
        <authorList>
            <person name="Jeong J.-H."/>
            <person name="Song I."/>
            <person name="Kim S."/>
            <person name="Choi T."/>
            <person name="Kim D."/>
            <person name="Ryu S."/>
            <person name="Kim W."/>
        </authorList>
    </citation>
    <scope>NUCLEOTIDE SEQUENCE [LARGE SCALE GENOMIC DNA]</scope>
    <source>
        <tissue evidence="1">Muscle</tissue>
    </source>
</reference>
<accession>A0A5B7HFS8</accession>
<proteinExistence type="predicted"/>